<comment type="caution">
    <text evidence="11">The sequence shown here is derived from an EMBL/GenBank/DDBJ whole genome shotgun (WGS) entry which is preliminary data.</text>
</comment>
<organism evidence="11 12">
    <name type="scientific">Catenuloplanes indicus</name>
    <dbReference type="NCBI Taxonomy" id="137267"/>
    <lineage>
        <taxon>Bacteria</taxon>
        <taxon>Bacillati</taxon>
        <taxon>Actinomycetota</taxon>
        <taxon>Actinomycetes</taxon>
        <taxon>Micromonosporales</taxon>
        <taxon>Micromonosporaceae</taxon>
        <taxon>Catenuloplanes</taxon>
    </lineage>
</organism>
<dbReference type="Pfam" id="PF00672">
    <property type="entry name" value="HAMP"/>
    <property type="match status" value="1"/>
</dbReference>
<evidence type="ECO:0000256" key="5">
    <source>
        <dbReference type="PROSITE-ProRule" id="PRU00284"/>
    </source>
</evidence>
<dbReference type="RefSeq" id="WP_307247922.1">
    <property type="nucleotide sequence ID" value="NZ_JAUSUZ010000001.1"/>
</dbReference>
<evidence type="ECO:0000259" key="10">
    <source>
        <dbReference type="PROSITE" id="PS50885"/>
    </source>
</evidence>
<feature type="transmembrane region" description="Helical" evidence="7">
    <location>
        <begin position="185"/>
        <end position="206"/>
    </location>
</feature>
<dbReference type="AlphaFoldDB" id="A0AAE3W8L5"/>
<dbReference type="SUPFAM" id="SSF58104">
    <property type="entry name" value="Methyl-accepting chemotaxis protein (MCP) signaling domain"/>
    <property type="match status" value="1"/>
</dbReference>
<dbReference type="PROSITE" id="PS50885">
    <property type="entry name" value="HAMP"/>
    <property type="match status" value="1"/>
</dbReference>
<evidence type="ECO:0000313" key="12">
    <source>
        <dbReference type="Proteomes" id="UP001240236"/>
    </source>
</evidence>
<dbReference type="InterPro" id="IPR003660">
    <property type="entry name" value="HAMP_dom"/>
</dbReference>
<evidence type="ECO:0000256" key="8">
    <source>
        <dbReference type="SAM" id="SignalP"/>
    </source>
</evidence>
<keyword evidence="2 7" id="KW-1133">Transmembrane helix</keyword>
<keyword evidence="3 5" id="KW-0807">Transducer</keyword>
<dbReference type="SMART" id="SM00283">
    <property type="entry name" value="MA"/>
    <property type="match status" value="1"/>
</dbReference>
<evidence type="ECO:0000256" key="7">
    <source>
        <dbReference type="SAM" id="Phobius"/>
    </source>
</evidence>
<feature type="domain" description="HAMP" evidence="10">
    <location>
        <begin position="207"/>
        <end position="259"/>
    </location>
</feature>
<dbReference type="Pfam" id="PF00015">
    <property type="entry name" value="MCPsignal"/>
    <property type="match status" value="1"/>
</dbReference>
<evidence type="ECO:0000256" key="2">
    <source>
        <dbReference type="ARBA" id="ARBA00022989"/>
    </source>
</evidence>
<sequence length="522" mass="54106">MSRFLDLSVRTKLALLVAASLVALATCMTVTIISDHQADEASDRLANVNAASALVLRLDQLASEMKVNGLQSVIRATPAEQTGLLSSTVAETEDLLAELDAITLPSGLESAVERIKTVYTDYTQVITRFVASAVAEQSQARLAWEQNDVDNYLTSAVLDNERALFADTIEREDAARAAASNRALIIMWVTVVVAAVVLAAFAYLVVQSVVPPLSRVRAALAAMAAGDLTVAANVRSRDEVGQMAAALEEAQKDIRTVVAAVTEAAHSVASSADRISTTSSTMSQSAADASDQAHGVAEAAARVSSNVDAVANGTQEMGTAIREIAHNATEAARFAGQAVQVAETTTAQVGKLGESSEQIANVIKVITAIASQTNLLALNATIEAARAGESGKGFAVVAGEVKELAQETARATEDIARQVEAIQNDTSGAVAAIEEISHVIAQISSFQTTIAGAVEEQTATTTEMNRSIAAAAEGAAGIAANISGLATATEVTTSGVGESQSAVTDLGTMAHRLENLVSHFRY</sequence>
<feature type="chain" id="PRO_5041987555" evidence="8">
    <location>
        <begin position="26"/>
        <end position="522"/>
    </location>
</feature>
<dbReference type="CDD" id="cd06225">
    <property type="entry name" value="HAMP"/>
    <property type="match status" value="1"/>
</dbReference>
<dbReference type="GO" id="GO:0006935">
    <property type="term" value="P:chemotaxis"/>
    <property type="evidence" value="ECO:0007669"/>
    <property type="project" value="InterPro"/>
</dbReference>
<dbReference type="SMART" id="SM00304">
    <property type="entry name" value="HAMP"/>
    <property type="match status" value="2"/>
</dbReference>
<evidence type="ECO:0000313" key="11">
    <source>
        <dbReference type="EMBL" id="MDQ0371277.1"/>
    </source>
</evidence>
<name>A0AAE3W8L5_9ACTN</name>
<dbReference type="InterPro" id="IPR004089">
    <property type="entry name" value="MCPsignal_dom"/>
</dbReference>
<feature type="compositionally biased region" description="Low complexity" evidence="6">
    <location>
        <begin position="276"/>
        <end position="291"/>
    </location>
</feature>
<feature type="signal peptide" evidence="8">
    <location>
        <begin position="1"/>
        <end position="25"/>
    </location>
</feature>
<dbReference type="EMBL" id="JAUSUZ010000001">
    <property type="protein sequence ID" value="MDQ0371277.1"/>
    <property type="molecule type" value="Genomic_DNA"/>
</dbReference>
<dbReference type="PANTHER" id="PTHR32089">
    <property type="entry name" value="METHYL-ACCEPTING CHEMOTAXIS PROTEIN MCPB"/>
    <property type="match status" value="1"/>
</dbReference>
<evidence type="ECO:0000256" key="3">
    <source>
        <dbReference type="ARBA" id="ARBA00023224"/>
    </source>
</evidence>
<comment type="similarity">
    <text evidence="4">Belongs to the methyl-accepting chemotaxis (MCP) protein family.</text>
</comment>
<dbReference type="PRINTS" id="PR00260">
    <property type="entry name" value="CHEMTRNSDUCR"/>
</dbReference>
<dbReference type="PANTHER" id="PTHR32089:SF112">
    <property type="entry name" value="LYSOZYME-LIKE PROTEIN-RELATED"/>
    <property type="match status" value="1"/>
</dbReference>
<keyword evidence="12" id="KW-1185">Reference proteome</keyword>
<gene>
    <name evidence="11" type="ORF">J2S42_007946</name>
</gene>
<evidence type="ECO:0000256" key="1">
    <source>
        <dbReference type="ARBA" id="ARBA00022692"/>
    </source>
</evidence>
<evidence type="ECO:0000259" key="9">
    <source>
        <dbReference type="PROSITE" id="PS50111"/>
    </source>
</evidence>
<dbReference type="Proteomes" id="UP001240236">
    <property type="component" value="Unassembled WGS sequence"/>
</dbReference>
<evidence type="ECO:0000256" key="6">
    <source>
        <dbReference type="SAM" id="MobiDB-lite"/>
    </source>
</evidence>
<dbReference type="PROSITE" id="PS50111">
    <property type="entry name" value="CHEMOTAXIS_TRANSDUC_2"/>
    <property type="match status" value="1"/>
</dbReference>
<dbReference type="GO" id="GO:0004888">
    <property type="term" value="F:transmembrane signaling receptor activity"/>
    <property type="evidence" value="ECO:0007669"/>
    <property type="project" value="InterPro"/>
</dbReference>
<keyword evidence="1 7" id="KW-0812">Transmembrane</keyword>
<protein>
    <submittedName>
        <fullName evidence="11">Methyl-accepting chemotaxis protein</fullName>
    </submittedName>
</protein>
<dbReference type="GO" id="GO:0007165">
    <property type="term" value="P:signal transduction"/>
    <property type="evidence" value="ECO:0007669"/>
    <property type="project" value="UniProtKB-KW"/>
</dbReference>
<dbReference type="GO" id="GO:0016020">
    <property type="term" value="C:membrane"/>
    <property type="evidence" value="ECO:0007669"/>
    <property type="project" value="InterPro"/>
</dbReference>
<accession>A0AAE3W8L5</accession>
<evidence type="ECO:0000256" key="4">
    <source>
        <dbReference type="ARBA" id="ARBA00029447"/>
    </source>
</evidence>
<feature type="domain" description="Methyl-accepting transducer" evidence="9">
    <location>
        <begin position="264"/>
        <end position="507"/>
    </location>
</feature>
<dbReference type="Gene3D" id="1.10.287.950">
    <property type="entry name" value="Methyl-accepting chemotaxis protein"/>
    <property type="match status" value="1"/>
</dbReference>
<keyword evidence="8" id="KW-0732">Signal</keyword>
<proteinExistence type="inferred from homology"/>
<keyword evidence="7" id="KW-0472">Membrane</keyword>
<reference evidence="11 12" key="1">
    <citation type="submission" date="2023-07" db="EMBL/GenBank/DDBJ databases">
        <title>Sequencing the genomes of 1000 actinobacteria strains.</title>
        <authorList>
            <person name="Klenk H.-P."/>
        </authorList>
    </citation>
    <scope>NUCLEOTIDE SEQUENCE [LARGE SCALE GENOMIC DNA]</scope>
    <source>
        <strain evidence="11 12">DSM 44709</strain>
    </source>
</reference>
<dbReference type="InterPro" id="IPR004090">
    <property type="entry name" value="Chemotax_Me-accpt_rcpt"/>
</dbReference>
<feature type="region of interest" description="Disordered" evidence="6">
    <location>
        <begin position="272"/>
        <end position="291"/>
    </location>
</feature>